<dbReference type="PANTHER" id="PTHR12126:SF16">
    <property type="entry name" value="MIOREX COMPLEX COMPONENT 2"/>
    <property type="match status" value="1"/>
</dbReference>
<dbReference type="OrthoDB" id="441855at2759"/>
<feature type="domain" description="NAD(P)-binding" evidence="2">
    <location>
        <begin position="85"/>
        <end position="217"/>
    </location>
</feature>
<dbReference type="EMBL" id="CAJNJA010060653">
    <property type="protein sequence ID" value="CAE7871310.1"/>
    <property type="molecule type" value="Genomic_DNA"/>
</dbReference>
<protein>
    <recommendedName>
        <fullName evidence="2">NAD(P)-binding domain-containing protein</fullName>
    </recommendedName>
</protein>
<evidence type="ECO:0000259" key="2">
    <source>
        <dbReference type="Pfam" id="PF13460"/>
    </source>
</evidence>
<dbReference type="Proteomes" id="UP000601435">
    <property type="component" value="Unassembled WGS sequence"/>
</dbReference>
<evidence type="ECO:0000256" key="1">
    <source>
        <dbReference type="SAM" id="SignalP"/>
    </source>
</evidence>
<evidence type="ECO:0000313" key="3">
    <source>
        <dbReference type="EMBL" id="CAE7871310.1"/>
    </source>
</evidence>
<evidence type="ECO:0000313" key="4">
    <source>
        <dbReference type="Proteomes" id="UP000601435"/>
    </source>
</evidence>
<dbReference type="GO" id="GO:0005739">
    <property type="term" value="C:mitochondrion"/>
    <property type="evidence" value="ECO:0007669"/>
    <property type="project" value="TreeGrafter"/>
</dbReference>
<dbReference type="InterPro" id="IPR016040">
    <property type="entry name" value="NAD(P)-bd_dom"/>
</dbReference>
<sequence length="310" mass="31708">MARVRPASRHFRKGSCVGLLALLLASAHAFVHAQLGGCLSRSQTQTRASSRREVLALLPLAEALHAGSAEALDSALRGQKVVVLGGSGFVGRRICQRLVAEGAQVTSISRTGGPPSKVGDWASSVAWKRKDVLTADLVPEMTGAGAVISAIGSIGSADDEQGNGATNEAAVAAAAKAGVKRFVLVSASKDVGEAGVDAIFGPYVKGKQRAEAAVKGRFSDSSLVLQPSFIYGGDEFSATPPRVAGWYGEKVENLLATELFRAVASASPAFLRLALSPPLAVDDVAKAAVAGAAGRATGTLESHDAILAAR</sequence>
<gene>
    <name evidence="3" type="ORF">SNEC2469_LOCUS28181</name>
</gene>
<dbReference type="PANTHER" id="PTHR12126">
    <property type="entry name" value="NADH-UBIQUINONE OXIDOREDUCTASE 39 KDA SUBUNIT-RELATED"/>
    <property type="match status" value="1"/>
</dbReference>
<proteinExistence type="predicted"/>
<feature type="signal peptide" evidence="1">
    <location>
        <begin position="1"/>
        <end position="33"/>
    </location>
</feature>
<feature type="chain" id="PRO_5032409938" description="NAD(P)-binding domain-containing protein" evidence="1">
    <location>
        <begin position="34"/>
        <end position="310"/>
    </location>
</feature>
<dbReference type="AlphaFoldDB" id="A0A813ALS2"/>
<reference evidence="3" key="1">
    <citation type="submission" date="2021-02" db="EMBL/GenBank/DDBJ databases">
        <authorList>
            <person name="Dougan E. K."/>
            <person name="Rhodes N."/>
            <person name="Thang M."/>
            <person name="Chan C."/>
        </authorList>
    </citation>
    <scope>NUCLEOTIDE SEQUENCE</scope>
</reference>
<accession>A0A813ALS2</accession>
<comment type="caution">
    <text evidence="3">The sequence shown here is derived from an EMBL/GenBank/DDBJ whole genome shotgun (WGS) entry which is preliminary data.</text>
</comment>
<dbReference type="InterPro" id="IPR051207">
    <property type="entry name" value="ComplexI_NDUFA9_subunit"/>
</dbReference>
<dbReference type="InterPro" id="IPR036291">
    <property type="entry name" value="NAD(P)-bd_dom_sf"/>
</dbReference>
<name>A0A813ALS2_9DINO</name>
<keyword evidence="4" id="KW-1185">Reference proteome</keyword>
<dbReference type="Pfam" id="PF13460">
    <property type="entry name" value="NAD_binding_10"/>
    <property type="match status" value="1"/>
</dbReference>
<dbReference type="Gene3D" id="3.40.50.720">
    <property type="entry name" value="NAD(P)-binding Rossmann-like Domain"/>
    <property type="match status" value="1"/>
</dbReference>
<dbReference type="GO" id="GO:0044877">
    <property type="term" value="F:protein-containing complex binding"/>
    <property type="evidence" value="ECO:0007669"/>
    <property type="project" value="TreeGrafter"/>
</dbReference>
<keyword evidence="1" id="KW-0732">Signal</keyword>
<dbReference type="SUPFAM" id="SSF51735">
    <property type="entry name" value="NAD(P)-binding Rossmann-fold domains"/>
    <property type="match status" value="1"/>
</dbReference>
<organism evidence="3 4">
    <name type="scientific">Symbiodinium necroappetens</name>
    <dbReference type="NCBI Taxonomy" id="1628268"/>
    <lineage>
        <taxon>Eukaryota</taxon>
        <taxon>Sar</taxon>
        <taxon>Alveolata</taxon>
        <taxon>Dinophyceae</taxon>
        <taxon>Suessiales</taxon>
        <taxon>Symbiodiniaceae</taxon>
        <taxon>Symbiodinium</taxon>
    </lineage>
</organism>